<feature type="transmembrane region" description="Helical" evidence="2">
    <location>
        <begin position="189"/>
        <end position="212"/>
    </location>
</feature>
<dbReference type="eggNOG" id="ENOG502R6CD">
    <property type="taxonomic scope" value="Eukaryota"/>
</dbReference>
<dbReference type="OMA" id="SGNCLMF"/>
<evidence type="ECO:0000313" key="4">
    <source>
        <dbReference type="Proteomes" id="UP000006038"/>
    </source>
</evidence>
<keyword evidence="4" id="KW-1185">Reference proteome</keyword>
<protein>
    <submittedName>
        <fullName evidence="3">Uncharacterized protein</fullName>
    </submittedName>
</protein>
<feature type="transmembrane region" description="Helical" evidence="2">
    <location>
        <begin position="164"/>
        <end position="184"/>
    </location>
</feature>
<dbReference type="HOGENOM" id="CLU_042859_0_0_1"/>
<feature type="transmembrane region" description="Helical" evidence="2">
    <location>
        <begin position="317"/>
        <end position="340"/>
    </location>
</feature>
<keyword evidence="2" id="KW-0812">Transmembrane</keyword>
<feature type="transmembrane region" description="Helical" evidence="2">
    <location>
        <begin position="122"/>
        <end position="144"/>
    </location>
</feature>
<dbReference type="Proteomes" id="UP000006038">
    <property type="component" value="Chromosome 6"/>
</dbReference>
<name>J3MF90_ORYBR</name>
<sequence>MADELSTAPLAAQLASRAAAELSGANVVQHKASMPFAGIENGARVSRRPTTATPVRPPPPPTPPSLAQDEEAVTAADTDRLHHAQAKANLEAGGIAVVFGFAVLTAWLCLPSEAKHPSNMRFTVSLLLAFGTFVSGNCLMFLSMNMIGLRRQLVTGVQHGASRWLFFVCAALSTMTLVSLLALLPGRVYLCLVGLAMLASVAMPIAAAYWYFTRHAHGVGGDGEEAAAAAAPPPEYREEMEAAWKTTTGVTNSAFGGLVGVLSGASMVSDASSRTLATYVAVFFMFSAAMIGMFVMTVSKRAVDVTNQRILRGASSVVIGTVMAAAFVPLAITALLYLLLRHCTPGRGGARPGALTEEQEARLKATEDIASKVTATTLGAIMSVLGGSLAEEADRKAGPVDAVMVILTSAFVSGCGFMLLASMPAGSSARARLAPVARVLAWSSMAMFVGTAVAVYGAQAWRI</sequence>
<evidence type="ECO:0000256" key="1">
    <source>
        <dbReference type="SAM" id="MobiDB-lite"/>
    </source>
</evidence>
<organism evidence="3">
    <name type="scientific">Oryza brachyantha</name>
    <name type="common">malo sina</name>
    <dbReference type="NCBI Taxonomy" id="4533"/>
    <lineage>
        <taxon>Eukaryota</taxon>
        <taxon>Viridiplantae</taxon>
        <taxon>Streptophyta</taxon>
        <taxon>Embryophyta</taxon>
        <taxon>Tracheophyta</taxon>
        <taxon>Spermatophyta</taxon>
        <taxon>Magnoliopsida</taxon>
        <taxon>Liliopsida</taxon>
        <taxon>Poales</taxon>
        <taxon>Poaceae</taxon>
        <taxon>BOP clade</taxon>
        <taxon>Oryzoideae</taxon>
        <taxon>Oryzeae</taxon>
        <taxon>Oryzinae</taxon>
        <taxon>Oryza</taxon>
    </lineage>
</organism>
<dbReference type="EnsemblPlants" id="OB06G26840.1">
    <property type="protein sequence ID" value="OB06G26840.1"/>
    <property type="gene ID" value="OB06G26840"/>
</dbReference>
<dbReference type="STRING" id="4533.J3MF90"/>
<reference evidence="3" key="2">
    <citation type="submission" date="2013-04" db="UniProtKB">
        <authorList>
            <consortium name="EnsemblPlants"/>
        </authorList>
    </citation>
    <scope>IDENTIFICATION</scope>
</reference>
<keyword evidence="2" id="KW-1133">Transmembrane helix</keyword>
<proteinExistence type="predicted"/>
<feature type="transmembrane region" description="Helical" evidence="2">
    <location>
        <begin position="440"/>
        <end position="458"/>
    </location>
</feature>
<dbReference type="AlphaFoldDB" id="J3MF90"/>
<reference evidence="3" key="1">
    <citation type="journal article" date="2013" name="Nat. Commun.">
        <title>Whole-genome sequencing of Oryza brachyantha reveals mechanisms underlying Oryza genome evolution.</title>
        <authorList>
            <person name="Chen J."/>
            <person name="Huang Q."/>
            <person name="Gao D."/>
            <person name="Wang J."/>
            <person name="Lang Y."/>
            <person name="Liu T."/>
            <person name="Li B."/>
            <person name="Bai Z."/>
            <person name="Luis Goicoechea J."/>
            <person name="Liang C."/>
            <person name="Chen C."/>
            <person name="Zhang W."/>
            <person name="Sun S."/>
            <person name="Liao Y."/>
            <person name="Zhang X."/>
            <person name="Yang L."/>
            <person name="Song C."/>
            <person name="Wang M."/>
            <person name="Shi J."/>
            <person name="Liu G."/>
            <person name="Liu J."/>
            <person name="Zhou H."/>
            <person name="Zhou W."/>
            <person name="Yu Q."/>
            <person name="An N."/>
            <person name="Chen Y."/>
            <person name="Cai Q."/>
            <person name="Wang B."/>
            <person name="Liu B."/>
            <person name="Min J."/>
            <person name="Huang Y."/>
            <person name="Wu H."/>
            <person name="Li Z."/>
            <person name="Zhang Y."/>
            <person name="Yin Y."/>
            <person name="Song W."/>
            <person name="Jiang J."/>
            <person name="Jackson S.A."/>
            <person name="Wing R.A."/>
            <person name="Wang J."/>
            <person name="Chen M."/>
        </authorList>
    </citation>
    <scope>NUCLEOTIDE SEQUENCE [LARGE SCALE GENOMIC DNA]</scope>
    <source>
        <strain evidence="3">cv. IRGC 101232</strain>
    </source>
</reference>
<keyword evidence="2" id="KW-0472">Membrane</keyword>
<dbReference type="Gramene" id="OB06G26840.1">
    <property type="protein sequence ID" value="OB06G26840.1"/>
    <property type="gene ID" value="OB06G26840"/>
</dbReference>
<evidence type="ECO:0000313" key="3">
    <source>
        <dbReference type="EnsemblPlants" id="OB06G26840.1"/>
    </source>
</evidence>
<evidence type="ECO:0000256" key="2">
    <source>
        <dbReference type="SAM" id="Phobius"/>
    </source>
</evidence>
<feature type="transmembrane region" description="Helical" evidence="2">
    <location>
        <begin position="92"/>
        <end position="110"/>
    </location>
</feature>
<feature type="compositionally biased region" description="Pro residues" evidence="1">
    <location>
        <begin position="55"/>
        <end position="64"/>
    </location>
</feature>
<feature type="transmembrane region" description="Helical" evidence="2">
    <location>
        <begin position="402"/>
        <end position="420"/>
    </location>
</feature>
<feature type="region of interest" description="Disordered" evidence="1">
    <location>
        <begin position="38"/>
        <end position="72"/>
    </location>
</feature>
<feature type="transmembrane region" description="Helical" evidence="2">
    <location>
        <begin position="276"/>
        <end position="296"/>
    </location>
</feature>
<accession>J3MF90</accession>